<evidence type="ECO:0000313" key="13">
    <source>
        <dbReference type="EMBL" id="CAH0370325.1"/>
    </source>
</evidence>
<dbReference type="Gene3D" id="3.60.10.10">
    <property type="entry name" value="Endonuclease/exonuclease/phosphatase"/>
    <property type="match status" value="1"/>
</dbReference>
<dbReference type="PANTHER" id="PTHR15822:SF4">
    <property type="entry name" value="TYROSYL-DNA PHOSPHODIESTERASE 2"/>
    <property type="match status" value="1"/>
</dbReference>
<dbReference type="GO" id="GO:0003697">
    <property type="term" value="F:single-stranded DNA binding"/>
    <property type="evidence" value="ECO:0007669"/>
    <property type="project" value="TreeGrafter"/>
</dbReference>
<keyword evidence="6" id="KW-0227">DNA damage</keyword>
<keyword evidence="8" id="KW-0460">Magnesium</keyword>
<keyword evidence="10" id="KW-0539">Nucleus</keyword>
<dbReference type="Pfam" id="PF03372">
    <property type="entry name" value="Exo_endo_phos"/>
    <property type="match status" value="1"/>
</dbReference>
<proteinExistence type="predicted"/>
<dbReference type="InterPro" id="IPR013954">
    <property type="entry name" value="PNK3P"/>
</dbReference>
<dbReference type="CDD" id="cd09080">
    <property type="entry name" value="TDP2"/>
    <property type="match status" value="1"/>
</dbReference>
<dbReference type="Pfam" id="PF08645">
    <property type="entry name" value="PNK3P"/>
    <property type="match status" value="1"/>
</dbReference>
<evidence type="ECO:0000256" key="6">
    <source>
        <dbReference type="ARBA" id="ARBA00022763"/>
    </source>
</evidence>
<keyword evidence="9" id="KW-0234">DNA repair</keyword>
<evidence type="ECO:0000256" key="2">
    <source>
        <dbReference type="ARBA" id="ARBA00001946"/>
    </source>
</evidence>
<dbReference type="PANTHER" id="PTHR15822">
    <property type="entry name" value="TRAF AND TNF RECEPTOR-ASSOCIATED PROTEIN"/>
    <property type="match status" value="1"/>
</dbReference>
<gene>
    <name evidence="13" type="ORF">PECAL_3P02040</name>
</gene>
<feature type="compositionally biased region" description="Low complexity" evidence="11">
    <location>
        <begin position="90"/>
        <end position="99"/>
    </location>
</feature>
<sequence>MAEIVDLTADSPPDAPQPADDSAVVARLELFTGASADAARAALRAHGNDADAAAAALLGSIPDARATDADLAAIRRLRDEERASAPPTPSTSGAAAPTPSVKEMKAAIAAAGLATADLLERADVEARYAEALAPAASAADLAAIRRLRDEQNGSMARQLAEARRKRAAHHASRPPPSVTGELKVCTFNVWFEHEDTFAKRMAAIARECAGADIVGFQEVTDESFPFLEAALKRQGFRGLLKQAAPAPYYCCVASKKPLRQARTHHFQRSMMGRGVLLAVASWGDVDVHVGVVHLESFVGKEHDAAVRAERRRQLAAAGAELQGRAGTGLAVLLGDCNWDDRDGAVPLNGSDWRDAWEEAGYPRDAQYTYDGRANRMLSHRYQNRYDRVFLFDGSKLARVAGFALIGTARLPDLTITDRHKRVLPAYPSDHFGAVATLAPAGQKPSSAATAAKPVVAAPAPKPAPKSAAASFFAPRTKKAKTAATVKYRGAAIPDGWQLVDDALLVRRFGGSPQDVRRLAGFDFDDTLSPLDWGRPDAWSHLYGHAPRVIRQLAADGHAIVVLSNECLDRYKRLDYLVKKMRDKCSKIGSWANDVGVPVLALVALSKQDETKYHKSQGDGMWRKACADRGVSGGFYVGDAADDESLARFAGVPFHHVKEFFERMHKAS</sequence>
<comment type="subcellular location">
    <subcellularLocation>
        <location evidence="3">Nucleus</location>
        <location evidence="3">PML body</location>
    </subcellularLocation>
</comment>
<dbReference type="SUPFAM" id="SSF56219">
    <property type="entry name" value="DNase I-like"/>
    <property type="match status" value="1"/>
</dbReference>
<evidence type="ECO:0000256" key="4">
    <source>
        <dbReference type="ARBA" id="ARBA00022722"/>
    </source>
</evidence>
<feature type="region of interest" description="Disordered" evidence="11">
    <location>
        <begin position="79"/>
        <end position="99"/>
    </location>
</feature>
<evidence type="ECO:0000256" key="5">
    <source>
        <dbReference type="ARBA" id="ARBA00022723"/>
    </source>
</evidence>
<feature type="region of interest" description="Disordered" evidence="11">
    <location>
        <begin position="1"/>
        <end position="21"/>
    </location>
</feature>
<dbReference type="InterPro" id="IPR051547">
    <property type="entry name" value="TDP2-like"/>
</dbReference>
<dbReference type="InterPro" id="IPR006549">
    <property type="entry name" value="HAD-SF_hydro_IIIA"/>
</dbReference>
<evidence type="ECO:0000256" key="9">
    <source>
        <dbReference type="ARBA" id="ARBA00023204"/>
    </source>
</evidence>
<dbReference type="GO" id="GO:0005737">
    <property type="term" value="C:cytoplasm"/>
    <property type="evidence" value="ECO:0007669"/>
    <property type="project" value="TreeGrafter"/>
</dbReference>
<dbReference type="NCBIfam" id="TIGR01662">
    <property type="entry name" value="HAD-SF-IIIA"/>
    <property type="match status" value="1"/>
</dbReference>
<evidence type="ECO:0000256" key="8">
    <source>
        <dbReference type="ARBA" id="ARBA00022842"/>
    </source>
</evidence>
<comment type="cofactor">
    <cofactor evidence="2">
        <name>Mg(2+)</name>
        <dbReference type="ChEBI" id="CHEBI:18420"/>
    </cofactor>
</comment>
<dbReference type="OrthoDB" id="9975959at2759"/>
<dbReference type="GO" id="GO:0070260">
    <property type="term" value="F:5'-tyrosyl-DNA phosphodiesterase activity"/>
    <property type="evidence" value="ECO:0007669"/>
    <property type="project" value="TreeGrafter"/>
</dbReference>
<dbReference type="InterPro" id="IPR036412">
    <property type="entry name" value="HAD-like_sf"/>
</dbReference>
<evidence type="ECO:0000256" key="1">
    <source>
        <dbReference type="ARBA" id="ARBA00001936"/>
    </source>
</evidence>
<evidence type="ECO:0000256" key="7">
    <source>
        <dbReference type="ARBA" id="ARBA00022801"/>
    </source>
</evidence>
<evidence type="ECO:0000256" key="11">
    <source>
        <dbReference type="SAM" id="MobiDB-lite"/>
    </source>
</evidence>
<keyword evidence="5" id="KW-0479">Metal-binding</keyword>
<organism evidence="13 14">
    <name type="scientific">Pelagomonas calceolata</name>
    <dbReference type="NCBI Taxonomy" id="35677"/>
    <lineage>
        <taxon>Eukaryota</taxon>
        <taxon>Sar</taxon>
        <taxon>Stramenopiles</taxon>
        <taxon>Ochrophyta</taxon>
        <taxon>Pelagophyceae</taxon>
        <taxon>Pelagomonadales</taxon>
        <taxon>Pelagomonadaceae</taxon>
        <taxon>Pelagomonas</taxon>
    </lineage>
</organism>
<dbReference type="GO" id="GO:0006302">
    <property type="term" value="P:double-strand break repair"/>
    <property type="evidence" value="ECO:0007669"/>
    <property type="project" value="TreeGrafter"/>
</dbReference>
<keyword evidence="7" id="KW-0378">Hydrolase</keyword>
<reference evidence="13" key="1">
    <citation type="submission" date="2021-11" db="EMBL/GenBank/DDBJ databases">
        <authorList>
            <consortium name="Genoscope - CEA"/>
            <person name="William W."/>
        </authorList>
    </citation>
    <scope>NUCLEOTIDE SEQUENCE</scope>
</reference>
<evidence type="ECO:0000313" key="14">
    <source>
        <dbReference type="Proteomes" id="UP000789595"/>
    </source>
</evidence>
<dbReference type="GO" id="GO:0004518">
    <property type="term" value="F:nuclease activity"/>
    <property type="evidence" value="ECO:0007669"/>
    <property type="project" value="UniProtKB-KW"/>
</dbReference>
<feature type="compositionally biased region" description="Low complexity" evidence="11">
    <location>
        <begin position="9"/>
        <end position="21"/>
    </location>
</feature>
<evidence type="ECO:0000256" key="3">
    <source>
        <dbReference type="ARBA" id="ARBA00004322"/>
    </source>
</evidence>
<keyword evidence="14" id="KW-1185">Reference proteome</keyword>
<name>A0A8J2SE67_9STRA</name>
<feature type="compositionally biased region" description="Basic residues" evidence="11">
    <location>
        <begin position="163"/>
        <end position="172"/>
    </location>
</feature>
<dbReference type="InterPro" id="IPR023214">
    <property type="entry name" value="HAD_sf"/>
</dbReference>
<dbReference type="Gene3D" id="3.40.50.1000">
    <property type="entry name" value="HAD superfamily/HAD-like"/>
    <property type="match status" value="1"/>
</dbReference>
<comment type="cofactor">
    <cofactor evidence="1">
        <name>Mn(2+)</name>
        <dbReference type="ChEBI" id="CHEBI:29035"/>
    </cofactor>
</comment>
<dbReference type="AlphaFoldDB" id="A0A8J2SE67"/>
<evidence type="ECO:0000259" key="12">
    <source>
        <dbReference type="Pfam" id="PF03372"/>
    </source>
</evidence>
<comment type="caution">
    <text evidence="13">The sequence shown here is derived from an EMBL/GenBank/DDBJ whole genome shotgun (WGS) entry which is preliminary data.</text>
</comment>
<dbReference type="InterPro" id="IPR005135">
    <property type="entry name" value="Endo/exonuclease/phosphatase"/>
</dbReference>
<dbReference type="EMBL" id="CAKKNE010000003">
    <property type="protein sequence ID" value="CAH0370325.1"/>
    <property type="molecule type" value="Genomic_DNA"/>
</dbReference>
<dbReference type="Proteomes" id="UP000789595">
    <property type="component" value="Unassembled WGS sequence"/>
</dbReference>
<feature type="domain" description="Endonuclease/exonuclease/phosphatase" evidence="12">
    <location>
        <begin position="185"/>
        <end position="430"/>
    </location>
</feature>
<evidence type="ECO:0000256" key="10">
    <source>
        <dbReference type="ARBA" id="ARBA00023242"/>
    </source>
</evidence>
<dbReference type="GO" id="GO:0046872">
    <property type="term" value="F:metal ion binding"/>
    <property type="evidence" value="ECO:0007669"/>
    <property type="project" value="UniProtKB-KW"/>
</dbReference>
<feature type="region of interest" description="Disordered" evidence="11">
    <location>
        <begin position="154"/>
        <end position="176"/>
    </location>
</feature>
<accession>A0A8J2SE67</accession>
<keyword evidence="4" id="KW-0540">Nuclease</keyword>
<dbReference type="SUPFAM" id="SSF56784">
    <property type="entry name" value="HAD-like"/>
    <property type="match status" value="1"/>
</dbReference>
<dbReference type="InterPro" id="IPR036691">
    <property type="entry name" value="Endo/exonu/phosph_ase_sf"/>
</dbReference>
<protein>
    <recommendedName>
        <fullName evidence="12">Endonuclease/exonuclease/phosphatase domain-containing protein</fullName>
    </recommendedName>
</protein>